<dbReference type="PANTHER" id="PTHR45786">
    <property type="entry name" value="DNA BINDING PROTEIN-LIKE"/>
    <property type="match status" value="1"/>
</dbReference>
<keyword evidence="3" id="KW-1185">Reference proteome</keyword>
<dbReference type="AlphaFoldDB" id="A0AAV7KJM1"/>
<reference evidence="2 3" key="1">
    <citation type="journal article" date="2023" name="BMC Biol.">
        <title>The compact genome of the sponge Oopsacas minuta (Hexactinellida) is lacking key metazoan core genes.</title>
        <authorList>
            <person name="Santini S."/>
            <person name="Schenkelaars Q."/>
            <person name="Jourda C."/>
            <person name="Duchesne M."/>
            <person name="Belahbib H."/>
            <person name="Rocher C."/>
            <person name="Selva M."/>
            <person name="Riesgo A."/>
            <person name="Vervoort M."/>
            <person name="Leys S.P."/>
            <person name="Kodjabachian L."/>
            <person name="Le Bivic A."/>
            <person name="Borchiellini C."/>
            <person name="Claverie J.M."/>
            <person name="Renard E."/>
        </authorList>
    </citation>
    <scope>NUCLEOTIDE SEQUENCE [LARGE SCALE GENOMIC DNA]</scope>
    <source>
        <strain evidence="2">SPO-2</strain>
    </source>
</reference>
<dbReference type="EMBL" id="JAKMXF010000020">
    <property type="protein sequence ID" value="KAI6661183.1"/>
    <property type="molecule type" value="Genomic_DNA"/>
</dbReference>
<accession>A0AAV7KJM1</accession>
<gene>
    <name evidence="2" type="ORF">LOD99_10162</name>
</gene>
<dbReference type="Pfam" id="PF14214">
    <property type="entry name" value="Helitron_like_N"/>
    <property type="match status" value="1"/>
</dbReference>
<dbReference type="Proteomes" id="UP001165289">
    <property type="component" value="Unassembled WGS sequence"/>
</dbReference>
<proteinExistence type="predicted"/>
<sequence length="128" mass="14782">MVRSGLNHLHLSGRLFQEYIVDMYAKIEQRRLNYINLHQQQIRVDQYSGLADALARGDANAEEFGQKIILPLSYIGSPMHVFQLNQDAMKIVRRYGKLDLFVMFTCNPLWSEITNSLLIGQKATDRPN</sequence>
<evidence type="ECO:0000313" key="3">
    <source>
        <dbReference type="Proteomes" id="UP001165289"/>
    </source>
</evidence>
<dbReference type="PANTHER" id="PTHR45786:SF74">
    <property type="entry name" value="ATP-DEPENDENT DNA HELICASE"/>
    <property type="match status" value="1"/>
</dbReference>
<feature type="domain" description="Helitron helicase-like" evidence="1">
    <location>
        <begin position="8"/>
        <end position="127"/>
    </location>
</feature>
<name>A0AAV7KJM1_9METZ</name>
<comment type="caution">
    <text evidence="2">The sequence shown here is derived from an EMBL/GenBank/DDBJ whole genome shotgun (WGS) entry which is preliminary data.</text>
</comment>
<evidence type="ECO:0000259" key="1">
    <source>
        <dbReference type="Pfam" id="PF14214"/>
    </source>
</evidence>
<organism evidence="2 3">
    <name type="scientific">Oopsacas minuta</name>
    <dbReference type="NCBI Taxonomy" id="111878"/>
    <lineage>
        <taxon>Eukaryota</taxon>
        <taxon>Metazoa</taxon>
        <taxon>Porifera</taxon>
        <taxon>Hexactinellida</taxon>
        <taxon>Hexasterophora</taxon>
        <taxon>Lyssacinosida</taxon>
        <taxon>Leucopsacidae</taxon>
        <taxon>Oopsacas</taxon>
    </lineage>
</organism>
<protein>
    <recommendedName>
        <fullName evidence="1">Helitron helicase-like domain-containing protein</fullName>
    </recommendedName>
</protein>
<evidence type="ECO:0000313" key="2">
    <source>
        <dbReference type="EMBL" id="KAI6661183.1"/>
    </source>
</evidence>
<dbReference type="InterPro" id="IPR025476">
    <property type="entry name" value="Helitron_helicase-like"/>
</dbReference>